<dbReference type="OrthoDB" id="432685at2759"/>
<dbReference type="AlphaFoldDB" id="A0A830HTF6"/>
<organism evidence="1 2">
    <name type="scientific">Pycnococcus provasolii</name>
    <dbReference type="NCBI Taxonomy" id="41880"/>
    <lineage>
        <taxon>Eukaryota</taxon>
        <taxon>Viridiplantae</taxon>
        <taxon>Chlorophyta</taxon>
        <taxon>Pseudoscourfieldiophyceae</taxon>
        <taxon>Pseudoscourfieldiales</taxon>
        <taxon>Pycnococcaceae</taxon>
        <taxon>Pycnococcus</taxon>
    </lineage>
</organism>
<evidence type="ECO:0000313" key="1">
    <source>
        <dbReference type="EMBL" id="GHP08227.1"/>
    </source>
</evidence>
<sequence length="102" mass="10981">MAEDARGIRSCTLLLTPPASGSVALPYPNVRVGDSAEAEALLREVENVRIRRERLSAEVVSDALRRMPHPTRVIVSGPATFNVAARSLLDSLDESQVTLLSA</sequence>
<comment type="caution">
    <text evidence="1">The sequence shown here is derived from an EMBL/GenBank/DDBJ whole genome shotgun (WGS) entry which is preliminary data.</text>
</comment>
<evidence type="ECO:0000313" key="2">
    <source>
        <dbReference type="Proteomes" id="UP000660262"/>
    </source>
</evidence>
<accession>A0A830HTF6</accession>
<dbReference type="EMBL" id="BNJQ01000020">
    <property type="protein sequence ID" value="GHP08227.1"/>
    <property type="molecule type" value="Genomic_DNA"/>
</dbReference>
<name>A0A830HTF6_9CHLO</name>
<gene>
    <name evidence="1" type="ORF">PPROV_000696800</name>
</gene>
<protein>
    <submittedName>
        <fullName evidence="1">Uncharacterized protein</fullName>
    </submittedName>
</protein>
<proteinExistence type="predicted"/>
<dbReference type="Proteomes" id="UP000660262">
    <property type="component" value="Unassembled WGS sequence"/>
</dbReference>
<keyword evidence="2" id="KW-1185">Reference proteome</keyword>
<reference evidence="1" key="1">
    <citation type="submission" date="2020-10" db="EMBL/GenBank/DDBJ databases">
        <title>Unveiling of a novel bifunctional photoreceptor, Dualchrome1, isolated from a cosmopolitan green alga.</title>
        <authorList>
            <person name="Suzuki S."/>
            <person name="Kawachi M."/>
        </authorList>
    </citation>
    <scope>NUCLEOTIDE SEQUENCE</scope>
    <source>
        <strain evidence="1">NIES 2893</strain>
    </source>
</reference>